<evidence type="ECO:0000313" key="3">
    <source>
        <dbReference type="Proteomes" id="UP001328107"/>
    </source>
</evidence>
<keyword evidence="3" id="KW-1185">Reference proteome</keyword>
<feature type="non-terminal residue" evidence="2">
    <location>
        <position position="1"/>
    </location>
</feature>
<gene>
    <name evidence="2" type="ORF">PMAYCL1PPCAC_17107</name>
</gene>
<proteinExistence type="predicted"/>
<protein>
    <recommendedName>
        <fullName evidence="1">Partial AB-hydrolase lipase domain-containing protein</fullName>
    </recommendedName>
</protein>
<comment type="caution">
    <text evidence="2">The sequence shown here is derived from an EMBL/GenBank/DDBJ whole genome shotgun (WGS) entry which is preliminary data.</text>
</comment>
<dbReference type="PANTHER" id="PTHR11005">
    <property type="entry name" value="LYSOSOMAL ACID LIPASE-RELATED"/>
    <property type="match status" value="1"/>
</dbReference>
<organism evidence="2 3">
    <name type="scientific">Pristionchus mayeri</name>
    <dbReference type="NCBI Taxonomy" id="1317129"/>
    <lineage>
        <taxon>Eukaryota</taxon>
        <taxon>Metazoa</taxon>
        <taxon>Ecdysozoa</taxon>
        <taxon>Nematoda</taxon>
        <taxon>Chromadorea</taxon>
        <taxon>Rhabditida</taxon>
        <taxon>Rhabditina</taxon>
        <taxon>Diplogasteromorpha</taxon>
        <taxon>Diplogasteroidea</taxon>
        <taxon>Neodiplogasteridae</taxon>
        <taxon>Pristionchus</taxon>
    </lineage>
</organism>
<dbReference type="Proteomes" id="UP001328107">
    <property type="component" value="Unassembled WGS sequence"/>
</dbReference>
<dbReference type="AlphaFoldDB" id="A0AAN5CM63"/>
<dbReference type="EMBL" id="BTRK01000004">
    <property type="protein sequence ID" value="GMR46912.1"/>
    <property type="molecule type" value="Genomic_DNA"/>
</dbReference>
<feature type="non-terminal residue" evidence="2">
    <location>
        <position position="200"/>
    </location>
</feature>
<dbReference type="Pfam" id="PF04083">
    <property type="entry name" value="Abhydro_lipase"/>
    <property type="match status" value="1"/>
</dbReference>
<dbReference type="InterPro" id="IPR006693">
    <property type="entry name" value="AB_hydrolase_lipase"/>
</dbReference>
<dbReference type="GO" id="GO:0006629">
    <property type="term" value="P:lipid metabolic process"/>
    <property type="evidence" value="ECO:0007669"/>
    <property type="project" value="InterPro"/>
</dbReference>
<evidence type="ECO:0000313" key="2">
    <source>
        <dbReference type="EMBL" id="GMR46912.1"/>
    </source>
</evidence>
<accession>A0AAN5CM63</accession>
<dbReference type="SUPFAM" id="SSF53474">
    <property type="entry name" value="alpha/beta-Hydrolases"/>
    <property type="match status" value="1"/>
</dbReference>
<name>A0AAN5CM63_9BILA</name>
<sequence>LIARWGYPVEKCDVTTADGYILDLIRIPRGRNVSSDNRNITRPAVLLVHGLLLSGSMWILNLPEQSAGFLYADAGLDVFIANVRGTTYGRRHRKLNPDVDADFWKYSFDEMARYDLPAIIDKALAVSGQEKLYYVGESQGTLISFLLLADRPRYNDKFIQIKALFLLTPVATSHYVKGLARLASSLVSLLWPIVDVSKPF</sequence>
<evidence type="ECO:0000259" key="1">
    <source>
        <dbReference type="Pfam" id="PF04083"/>
    </source>
</evidence>
<feature type="domain" description="Partial AB-hydrolase lipase" evidence="1">
    <location>
        <begin position="2"/>
        <end position="62"/>
    </location>
</feature>
<dbReference type="InterPro" id="IPR029058">
    <property type="entry name" value="AB_hydrolase_fold"/>
</dbReference>
<reference evidence="3" key="1">
    <citation type="submission" date="2022-10" db="EMBL/GenBank/DDBJ databases">
        <title>Genome assembly of Pristionchus species.</title>
        <authorList>
            <person name="Yoshida K."/>
            <person name="Sommer R.J."/>
        </authorList>
    </citation>
    <scope>NUCLEOTIDE SEQUENCE [LARGE SCALE GENOMIC DNA]</scope>
    <source>
        <strain evidence="3">RS5460</strain>
    </source>
</reference>
<dbReference type="Gene3D" id="3.40.50.1820">
    <property type="entry name" value="alpha/beta hydrolase"/>
    <property type="match status" value="1"/>
</dbReference>